<dbReference type="OrthoDB" id="9781261at2"/>
<sequence length="96" mass="10347">MCHQMNGEGLSYSYPALRGSRVVAAPLNETIAYVMRGVPGAAMQPFGDILDDTTLAAIITYIRNAWGNDNLNQHQNFSLTASPQDIAAARRGFSSS</sequence>
<dbReference type="GO" id="GO:0020037">
    <property type="term" value="F:heme binding"/>
    <property type="evidence" value="ECO:0007669"/>
    <property type="project" value="InterPro"/>
</dbReference>
<dbReference type="SUPFAM" id="SSF46626">
    <property type="entry name" value="Cytochrome c"/>
    <property type="match status" value="1"/>
</dbReference>
<dbReference type="GO" id="GO:0009055">
    <property type="term" value="F:electron transfer activity"/>
    <property type="evidence" value="ECO:0007669"/>
    <property type="project" value="InterPro"/>
</dbReference>
<protein>
    <recommendedName>
        <fullName evidence="3">Cytochrome c domain-containing protein</fullName>
    </recommendedName>
</protein>
<accession>A0A5E4PGI9</accession>
<evidence type="ECO:0000313" key="1">
    <source>
        <dbReference type="EMBL" id="VVC75577.1"/>
    </source>
</evidence>
<dbReference type="Gene3D" id="1.10.760.10">
    <property type="entry name" value="Cytochrome c-like domain"/>
    <property type="match status" value="1"/>
</dbReference>
<organism evidence="1 2">
    <name type="scientific">Aquicella siphonis</name>
    <dbReference type="NCBI Taxonomy" id="254247"/>
    <lineage>
        <taxon>Bacteria</taxon>
        <taxon>Pseudomonadati</taxon>
        <taxon>Pseudomonadota</taxon>
        <taxon>Gammaproteobacteria</taxon>
        <taxon>Legionellales</taxon>
        <taxon>Coxiellaceae</taxon>
        <taxon>Aquicella</taxon>
    </lineage>
</organism>
<reference evidence="1 2" key="1">
    <citation type="submission" date="2019-08" db="EMBL/GenBank/DDBJ databases">
        <authorList>
            <person name="Guy L."/>
        </authorList>
    </citation>
    <scope>NUCLEOTIDE SEQUENCE [LARGE SCALE GENOMIC DNA]</scope>
    <source>
        <strain evidence="1 2">SGT-108</strain>
    </source>
</reference>
<evidence type="ECO:0000313" key="2">
    <source>
        <dbReference type="Proteomes" id="UP000324194"/>
    </source>
</evidence>
<evidence type="ECO:0008006" key="3">
    <source>
        <dbReference type="Google" id="ProtNLM"/>
    </source>
</evidence>
<dbReference type="AlphaFoldDB" id="A0A5E4PGI9"/>
<dbReference type="InterPro" id="IPR036909">
    <property type="entry name" value="Cyt_c-like_dom_sf"/>
</dbReference>
<name>A0A5E4PGI9_9COXI</name>
<proteinExistence type="predicted"/>
<dbReference type="EMBL" id="LR699119">
    <property type="protein sequence ID" value="VVC75577.1"/>
    <property type="molecule type" value="Genomic_DNA"/>
</dbReference>
<dbReference type="KEGG" id="asip:AQUSIP_08670"/>
<dbReference type="Proteomes" id="UP000324194">
    <property type="component" value="Chromosome 1"/>
</dbReference>
<keyword evidence="2" id="KW-1185">Reference proteome</keyword>
<gene>
    <name evidence="1" type="ORF">AQUSIP_08670</name>
</gene>